<evidence type="ECO:0000313" key="3">
    <source>
        <dbReference type="Proteomes" id="UP000464468"/>
    </source>
</evidence>
<evidence type="ECO:0000256" key="1">
    <source>
        <dbReference type="SAM" id="Phobius"/>
    </source>
</evidence>
<feature type="transmembrane region" description="Helical" evidence="1">
    <location>
        <begin position="299"/>
        <end position="317"/>
    </location>
</feature>
<feature type="transmembrane region" description="Helical" evidence="1">
    <location>
        <begin position="23"/>
        <end position="40"/>
    </location>
</feature>
<feature type="transmembrane region" description="Helical" evidence="1">
    <location>
        <begin position="118"/>
        <end position="139"/>
    </location>
</feature>
<feature type="transmembrane region" description="Helical" evidence="1">
    <location>
        <begin position="200"/>
        <end position="226"/>
    </location>
</feature>
<feature type="transmembrane region" description="Helical" evidence="1">
    <location>
        <begin position="238"/>
        <end position="260"/>
    </location>
</feature>
<feature type="transmembrane region" description="Helical" evidence="1">
    <location>
        <begin position="350"/>
        <end position="372"/>
    </location>
</feature>
<feature type="transmembrane region" description="Helical" evidence="1">
    <location>
        <begin position="145"/>
        <end position="165"/>
    </location>
</feature>
<keyword evidence="1" id="KW-0812">Transmembrane</keyword>
<dbReference type="Proteomes" id="UP000464468">
    <property type="component" value="Chromosome"/>
</dbReference>
<name>A0A7Z2NUW0_9SPHN</name>
<feature type="transmembrane region" description="Helical" evidence="1">
    <location>
        <begin position="436"/>
        <end position="458"/>
    </location>
</feature>
<feature type="transmembrane region" description="Helical" evidence="1">
    <location>
        <begin position="272"/>
        <end position="292"/>
    </location>
</feature>
<protein>
    <submittedName>
        <fullName evidence="2">AcrB/AcrD/AcrF family protein</fullName>
    </submittedName>
</protein>
<keyword evidence="1" id="KW-0472">Membrane</keyword>
<reference evidence="2 3" key="1">
    <citation type="submission" date="2020-01" db="EMBL/GenBank/DDBJ databases">
        <title>Sphingomonas sp. C33 whole genome sequece.</title>
        <authorList>
            <person name="Park C."/>
        </authorList>
    </citation>
    <scope>NUCLEOTIDE SEQUENCE [LARGE SCALE GENOMIC DNA]</scope>
    <source>
        <strain evidence="2 3">C33</strain>
    </source>
</reference>
<feature type="transmembrane region" description="Helical" evidence="1">
    <location>
        <begin position="405"/>
        <end position="424"/>
    </location>
</feature>
<dbReference type="RefSeq" id="WP_160592186.1">
    <property type="nucleotide sequence ID" value="NZ_CP047895.1"/>
</dbReference>
<organism evidence="2 3">
    <name type="scientific">Sphingomonas changnyeongensis</name>
    <dbReference type="NCBI Taxonomy" id="2698679"/>
    <lineage>
        <taxon>Bacteria</taxon>
        <taxon>Pseudomonadati</taxon>
        <taxon>Pseudomonadota</taxon>
        <taxon>Alphaproteobacteria</taxon>
        <taxon>Sphingomonadales</taxon>
        <taxon>Sphingomonadaceae</taxon>
        <taxon>Sphingomonas</taxon>
    </lineage>
</organism>
<sequence>MQWEPQRRADDPLQPVWDWLGRHWQAVLVICWLLLCAWMLSERAGAIRGFALPDTDDNLRMAQVRAWLAGQDWFDLRQMKLNPPGGFNIHWSRIVDLPIAALILGLRPFIGGAMAEKAAVAIAPMLPLLLAMFSLALAARRLVAPGAWLLAAALLPFAHGTMGMFRPLRIDHHGWQLALLALTIAALADPRRGRGGMVVGIASAVSLAIGLELLPYIAVAGASIVLRWVVHADARPRMLAYALSFGLATIIAYVVFASYANRQPLCDALTPVWLTTVAVACLAVAAIGIAPAETWRGRLLFAGFAGAATLAFFWFAWPGCHGRPEGVSPELYRLWLGNVREAKPLFAQDWPLFTGLSVLPALGLGGAAYCLWRARGTETVYPWLSVIVMSLFSVAMLVWQVRAGPASQLIGLFGCAGMVWTLVLRARASTRLLVRVIVPAGLLCAVPAASLVGALPIYPKSRPGPLRAKINRASRLCPTLAALAPIGRLPATTIFTFVDLGPRLITVTHHKAIAGPYHRNGDAILDVHHAFDGTPERARAIIRAHGATHLLVCPYLPESTVYKARSPKGFYARLERGERFDWLEPVTLPAKSPYWLWRLR</sequence>
<dbReference type="EMBL" id="CP047895">
    <property type="protein sequence ID" value="QHL90258.1"/>
    <property type="molecule type" value="Genomic_DNA"/>
</dbReference>
<feature type="transmembrane region" description="Helical" evidence="1">
    <location>
        <begin position="379"/>
        <end position="399"/>
    </location>
</feature>
<accession>A0A7Z2NUW0</accession>
<gene>
    <name evidence="2" type="ORF">GVO57_04665</name>
</gene>
<proteinExistence type="predicted"/>
<dbReference type="KEGG" id="schy:GVO57_04665"/>
<keyword evidence="1" id="KW-1133">Transmembrane helix</keyword>
<evidence type="ECO:0000313" key="2">
    <source>
        <dbReference type="EMBL" id="QHL90258.1"/>
    </source>
</evidence>
<dbReference type="AlphaFoldDB" id="A0A7Z2NUW0"/>
<keyword evidence="3" id="KW-1185">Reference proteome</keyword>